<organism evidence="1">
    <name type="scientific">marine sediment metagenome</name>
    <dbReference type="NCBI Taxonomy" id="412755"/>
    <lineage>
        <taxon>unclassified sequences</taxon>
        <taxon>metagenomes</taxon>
        <taxon>ecological metagenomes</taxon>
    </lineage>
</organism>
<comment type="caution">
    <text evidence="1">The sequence shown here is derived from an EMBL/GenBank/DDBJ whole genome shotgun (WGS) entry which is preliminary data.</text>
</comment>
<name>X1J736_9ZZZZ</name>
<proteinExistence type="predicted"/>
<gene>
    <name evidence="1" type="ORF">S03H2_40876</name>
</gene>
<dbReference type="Gene3D" id="1.10.10.10">
    <property type="entry name" value="Winged helix-like DNA-binding domain superfamily/Winged helix DNA-binding domain"/>
    <property type="match status" value="1"/>
</dbReference>
<dbReference type="AlphaFoldDB" id="X1J736"/>
<dbReference type="EMBL" id="BARU01025365">
    <property type="protein sequence ID" value="GAH65563.1"/>
    <property type="molecule type" value="Genomic_DNA"/>
</dbReference>
<reference evidence="1" key="1">
    <citation type="journal article" date="2014" name="Front. Microbiol.">
        <title>High frequency of phylogenetically diverse reductive dehalogenase-homologous genes in deep subseafloor sedimentary metagenomes.</title>
        <authorList>
            <person name="Kawai M."/>
            <person name="Futagami T."/>
            <person name="Toyoda A."/>
            <person name="Takaki Y."/>
            <person name="Nishi S."/>
            <person name="Hori S."/>
            <person name="Arai W."/>
            <person name="Tsubouchi T."/>
            <person name="Morono Y."/>
            <person name="Uchiyama I."/>
            <person name="Ito T."/>
            <person name="Fujiyama A."/>
            <person name="Inagaki F."/>
            <person name="Takami H."/>
        </authorList>
    </citation>
    <scope>NUCLEOTIDE SEQUENCE</scope>
    <source>
        <strain evidence="1">Expedition CK06-06</strain>
    </source>
</reference>
<dbReference type="InterPro" id="IPR036388">
    <property type="entry name" value="WH-like_DNA-bd_sf"/>
</dbReference>
<accession>X1J736</accession>
<protein>
    <submittedName>
        <fullName evidence="1">Uncharacterized protein</fullName>
    </submittedName>
</protein>
<sequence>MKTPSHYLKTKNHPKKEGFSKLLSNIKLYSFINQNGKITNRDVREMFKLSNRAALDEINKLLELQLLKSQNKGRALHYIM</sequence>
<evidence type="ECO:0000313" key="1">
    <source>
        <dbReference type="EMBL" id="GAH65563.1"/>
    </source>
</evidence>